<evidence type="ECO:0000313" key="3">
    <source>
        <dbReference type="EMBL" id="KAF6212344.1"/>
    </source>
</evidence>
<feature type="transmembrane region" description="Helical" evidence="2">
    <location>
        <begin position="479"/>
        <end position="509"/>
    </location>
</feature>
<organism evidence="3 4">
    <name type="scientific">Apolygus lucorum</name>
    <name type="common">Small green plant bug</name>
    <name type="synonym">Lygocoris lucorum</name>
    <dbReference type="NCBI Taxonomy" id="248454"/>
    <lineage>
        <taxon>Eukaryota</taxon>
        <taxon>Metazoa</taxon>
        <taxon>Ecdysozoa</taxon>
        <taxon>Arthropoda</taxon>
        <taxon>Hexapoda</taxon>
        <taxon>Insecta</taxon>
        <taxon>Pterygota</taxon>
        <taxon>Neoptera</taxon>
        <taxon>Paraneoptera</taxon>
        <taxon>Hemiptera</taxon>
        <taxon>Heteroptera</taxon>
        <taxon>Panheteroptera</taxon>
        <taxon>Cimicomorpha</taxon>
        <taxon>Miridae</taxon>
        <taxon>Mirini</taxon>
        <taxon>Apolygus</taxon>
    </lineage>
</organism>
<protein>
    <submittedName>
        <fullName evidence="3">Uncharacterized protein</fullName>
    </submittedName>
</protein>
<feature type="coiled-coil region" evidence="1">
    <location>
        <begin position="197"/>
        <end position="314"/>
    </location>
</feature>
<comment type="caution">
    <text evidence="3">The sequence shown here is derived from an EMBL/GenBank/DDBJ whole genome shotgun (WGS) entry which is preliminary data.</text>
</comment>
<keyword evidence="1" id="KW-0175">Coiled coil</keyword>
<dbReference type="AlphaFoldDB" id="A0A8S9XUR1"/>
<keyword evidence="2" id="KW-0812">Transmembrane</keyword>
<evidence type="ECO:0000313" key="4">
    <source>
        <dbReference type="Proteomes" id="UP000466442"/>
    </source>
</evidence>
<sequence length="542" mass="62830">MIRIDKNDNTINFSYHFTVDPTVPMAFCRNLRASAYDGVRENCELRHIFNNVFENCKPNSNDEVELSLLLENLMNIAGDDQAYVLKLELFNVFGNREGSMIGRNDFLKSLMTKKYEVDLSSPTSLANSLSPVEKFSNYHRKSSSSEADEQEHNFERLNRHLIKSGIMKDQILSKLEKENEDLKRAICTSVVDEEGMKSYYGKKIEELKEQLKEAKENYLACSKKLDTLDDVEHELHESNQQNKYLKVQIDTMKKDHRAAQDRIVSLESKVNELLLENHRLSDAVEENKMLYLELEELRNEKKELKETLFSVSVSKIAHFEGISEDEISPDRVLPPIPARDPSMSLAEELELCHQDIDKYPTSCLCRELSLEDRSTSCSELVPELIEQAVQTEEVNISIRRRLTNMGMQTDLVNRKEAFTQTDMFVMPPKSSRCCCSQTQTDELQVSQRIWQFVMAVFWYLSSILSRFSKFFSTLGDIFFTILSVPIVFTYILLFFAVIFIFILLFFALLTYNELLSFNFPDWVASVIRDSIKIRYTRGMPPC</sequence>
<reference evidence="3" key="1">
    <citation type="journal article" date="2021" name="Mol. Ecol. Resour.">
        <title>Apolygus lucorum genome provides insights into omnivorousness and mesophyll feeding.</title>
        <authorList>
            <person name="Liu Y."/>
            <person name="Liu H."/>
            <person name="Wang H."/>
            <person name="Huang T."/>
            <person name="Liu B."/>
            <person name="Yang B."/>
            <person name="Yin L."/>
            <person name="Li B."/>
            <person name="Zhang Y."/>
            <person name="Zhang S."/>
            <person name="Jiang F."/>
            <person name="Zhang X."/>
            <person name="Ren Y."/>
            <person name="Wang B."/>
            <person name="Wang S."/>
            <person name="Lu Y."/>
            <person name="Wu K."/>
            <person name="Fan W."/>
            <person name="Wang G."/>
        </authorList>
    </citation>
    <scope>NUCLEOTIDE SEQUENCE</scope>
    <source>
        <strain evidence="3">12Hb</strain>
    </source>
</reference>
<accession>A0A8S9XUR1</accession>
<proteinExistence type="predicted"/>
<keyword evidence="2" id="KW-1133">Transmembrane helix</keyword>
<keyword evidence="2" id="KW-0472">Membrane</keyword>
<evidence type="ECO:0000256" key="1">
    <source>
        <dbReference type="SAM" id="Coils"/>
    </source>
</evidence>
<keyword evidence="4" id="KW-1185">Reference proteome</keyword>
<name>A0A8S9XUR1_APOLU</name>
<gene>
    <name evidence="3" type="ORF">GE061_012866</name>
</gene>
<evidence type="ECO:0000256" key="2">
    <source>
        <dbReference type="SAM" id="Phobius"/>
    </source>
</evidence>
<dbReference type="EMBL" id="WIXP02000004">
    <property type="protein sequence ID" value="KAF6212344.1"/>
    <property type="molecule type" value="Genomic_DNA"/>
</dbReference>
<dbReference type="Proteomes" id="UP000466442">
    <property type="component" value="Unassembled WGS sequence"/>
</dbReference>